<reference evidence="5" key="1">
    <citation type="submission" date="2021-03" db="EMBL/GenBank/DDBJ databases">
        <title>Whole genome shotgun sequence of Actinoplanes auranticolor NBRC 12245.</title>
        <authorList>
            <person name="Komaki H."/>
            <person name="Tamura T."/>
        </authorList>
    </citation>
    <scope>NUCLEOTIDE SEQUENCE</scope>
    <source>
        <strain evidence="5">NBRC 12245</strain>
    </source>
</reference>
<dbReference type="Gene3D" id="1.10.10.10">
    <property type="entry name" value="Winged helix-like DNA-binding domain superfamily/Winged helix DNA-binding domain"/>
    <property type="match status" value="1"/>
</dbReference>
<dbReference type="PIRSF" id="PIRSF016838">
    <property type="entry name" value="PafC"/>
    <property type="match status" value="1"/>
</dbReference>
<dbReference type="RefSeq" id="WP_212992660.1">
    <property type="nucleotide sequence ID" value="NZ_BAABEA010000001.1"/>
</dbReference>
<evidence type="ECO:0000259" key="4">
    <source>
        <dbReference type="PROSITE" id="PS51000"/>
    </source>
</evidence>
<evidence type="ECO:0000313" key="5">
    <source>
        <dbReference type="EMBL" id="GIM75852.1"/>
    </source>
</evidence>
<protein>
    <submittedName>
        <fullName evidence="5">Transcriptional regulator</fullName>
    </submittedName>
</protein>
<evidence type="ECO:0000256" key="3">
    <source>
        <dbReference type="SAM" id="MobiDB-lite"/>
    </source>
</evidence>
<dbReference type="InterPro" id="IPR013196">
    <property type="entry name" value="HTH_11"/>
</dbReference>
<dbReference type="Pfam" id="PF25583">
    <property type="entry name" value="WCX"/>
    <property type="match status" value="1"/>
</dbReference>
<keyword evidence="2" id="KW-0804">Transcription</keyword>
<dbReference type="InterPro" id="IPR036388">
    <property type="entry name" value="WH-like_DNA-bd_sf"/>
</dbReference>
<keyword evidence="6" id="KW-1185">Reference proteome</keyword>
<dbReference type="PANTHER" id="PTHR34580">
    <property type="match status" value="1"/>
</dbReference>
<dbReference type="EMBL" id="BOQL01000058">
    <property type="protein sequence ID" value="GIM75852.1"/>
    <property type="molecule type" value="Genomic_DNA"/>
</dbReference>
<feature type="region of interest" description="Disordered" evidence="3">
    <location>
        <begin position="166"/>
        <end position="220"/>
    </location>
</feature>
<keyword evidence="1" id="KW-0805">Transcription regulation</keyword>
<evidence type="ECO:0000313" key="6">
    <source>
        <dbReference type="Proteomes" id="UP000681340"/>
    </source>
</evidence>
<dbReference type="AlphaFoldDB" id="A0A919VU20"/>
<sequence>MPHPASRVLAMLELLQTHRSIRGAELAARLAVDERTVRRYAGTLAELGIPVTAERGRYGGYRLLPGFKLPPLMLTDDEAVAVVLGLVAADNLGLATDAPASAAAEAKITRVLPAALADRLAALRASLGLTLRRREPDPAPRSGAASSIADLLLTLGTATRSQQRLALTYRTPRRRPASADAPDAPADGSSADAADPRTATAGGARPAVEPDGSAAEVAEPGLRVSRRQVDPYGLVFHSGRWYLVAHDHRTDEIRSFRLDRIAAAVPTGEDFEAPPNFDAVAHVTRQWAGLPWKWEVEVLIEADVAQVRRRVPPAIADVTEVADGVRLSCRAQSLPGMAQMLAGLGWPFTVVRPDELRTALAEHAAQLARYAAR</sequence>
<dbReference type="InterPro" id="IPR036390">
    <property type="entry name" value="WH_DNA-bd_sf"/>
</dbReference>
<accession>A0A919VU20</accession>
<dbReference type="InterPro" id="IPR051534">
    <property type="entry name" value="CBASS_pafABC_assoc_protein"/>
</dbReference>
<feature type="compositionally biased region" description="Low complexity" evidence="3">
    <location>
        <begin position="178"/>
        <end position="197"/>
    </location>
</feature>
<dbReference type="InterPro" id="IPR028349">
    <property type="entry name" value="PafC-like"/>
</dbReference>
<dbReference type="PROSITE" id="PS51000">
    <property type="entry name" value="HTH_DEOR_2"/>
    <property type="match status" value="1"/>
</dbReference>
<dbReference type="InterPro" id="IPR026881">
    <property type="entry name" value="WYL_dom"/>
</dbReference>
<dbReference type="Proteomes" id="UP000681340">
    <property type="component" value="Unassembled WGS sequence"/>
</dbReference>
<dbReference type="InterPro" id="IPR001034">
    <property type="entry name" value="DeoR_HTH"/>
</dbReference>
<feature type="domain" description="HTH deoR-type" evidence="4">
    <location>
        <begin position="4"/>
        <end position="63"/>
    </location>
</feature>
<dbReference type="InterPro" id="IPR057727">
    <property type="entry name" value="WCX_dom"/>
</dbReference>
<comment type="caution">
    <text evidence="5">The sequence shown here is derived from an EMBL/GenBank/DDBJ whole genome shotgun (WGS) entry which is preliminary data.</text>
</comment>
<evidence type="ECO:0000256" key="2">
    <source>
        <dbReference type="ARBA" id="ARBA00023163"/>
    </source>
</evidence>
<organism evidence="5 6">
    <name type="scientific">Actinoplanes auranticolor</name>
    <dbReference type="NCBI Taxonomy" id="47988"/>
    <lineage>
        <taxon>Bacteria</taxon>
        <taxon>Bacillati</taxon>
        <taxon>Actinomycetota</taxon>
        <taxon>Actinomycetes</taxon>
        <taxon>Micromonosporales</taxon>
        <taxon>Micromonosporaceae</taxon>
        <taxon>Actinoplanes</taxon>
    </lineage>
</organism>
<evidence type="ECO:0000256" key="1">
    <source>
        <dbReference type="ARBA" id="ARBA00023015"/>
    </source>
</evidence>
<dbReference type="PROSITE" id="PS52050">
    <property type="entry name" value="WYL"/>
    <property type="match status" value="1"/>
</dbReference>
<name>A0A919VU20_9ACTN</name>
<dbReference type="Pfam" id="PF08279">
    <property type="entry name" value="HTH_11"/>
    <property type="match status" value="1"/>
</dbReference>
<proteinExistence type="predicted"/>
<dbReference type="PANTHER" id="PTHR34580:SF3">
    <property type="entry name" value="PROTEIN PAFB"/>
    <property type="match status" value="1"/>
</dbReference>
<dbReference type="Pfam" id="PF13280">
    <property type="entry name" value="WYL"/>
    <property type="match status" value="1"/>
</dbReference>
<gene>
    <name evidence="5" type="ORF">Aau02nite_68020</name>
</gene>
<dbReference type="GO" id="GO:0003700">
    <property type="term" value="F:DNA-binding transcription factor activity"/>
    <property type="evidence" value="ECO:0007669"/>
    <property type="project" value="InterPro"/>
</dbReference>
<dbReference type="SUPFAM" id="SSF46785">
    <property type="entry name" value="Winged helix' DNA-binding domain"/>
    <property type="match status" value="1"/>
</dbReference>